<dbReference type="Proteomes" id="UP000704712">
    <property type="component" value="Unassembled WGS sequence"/>
</dbReference>
<dbReference type="AlphaFoldDB" id="A0A8S9UHX7"/>
<evidence type="ECO:0000313" key="3">
    <source>
        <dbReference type="Proteomes" id="UP000704712"/>
    </source>
</evidence>
<dbReference type="EMBL" id="JAACNO010001508">
    <property type="protein sequence ID" value="KAF4140123.1"/>
    <property type="molecule type" value="Genomic_DNA"/>
</dbReference>
<protein>
    <submittedName>
        <fullName evidence="2">Uncharacterized protein</fullName>
    </submittedName>
</protein>
<proteinExistence type="predicted"/>
<accession>A0A8S9UHX7</accession>
<gene>
    <name evidence="2" type="ORF">GN958_ATG10686</name>
    <name evidence="1" type="ORF">GN958_ATG11568</name>
</gene>
<organism evidence="2 3">
    <name type="scientific">Phytophthora infestans</name>
    <name type="common">Potato late blight agent</name>
    <name type="synonym">Botrytis infestans</name>
    <dbReference type="NCBI Taxonomy" id="4787"/>
    <lineage>
        <taxon>Eukaryota</taxon>
        <taxon>Sar</taxon>
        <taxon>Stramenopiles</taxon>
        <taxon>Oomycota</taxon>
        <taxon>Peronosporomycetes</taxon>
        <taxon>Peronosporales</taxon>
        <taxon>Peronosporaceae</taxon>
        <taxon>Phytophthora</taxon>
    </lineage>
</organism>
<sequence length="78" mass="8610">MDAVDVTSSSSRWISSSVCHDGIPNSYYVDSKKALRVVQLTLMVFRLQNKVPKVVLALSNTSDAPQRIDSNDLFLLAP</sequence>
<comment type="caution">
    <text evidence="2">The sequence shown here is derived from an EMBL/GenBank/DDBJ whole genome shotgun (WGS) entry which is preliminary data.</text>
</comment>
<reference evidence="2" key="1">
    <citation type="submission" date="2020-03" db="EMBL/GenBank/DDBJ databases">
        <title>Hybrid Assembly of Korean Phytophthora infestans isolates.</title>
        <authorList>
            <person name="Prokchorchik M."/>
            <person name="Lee Y."/>
            <person name="Seo J."/>
            <person name="Cho J.-H."/>
            <person name="Park Y.-E."/>
            <person name="Jang D.-C."/>
            <person name="Im J.-S."/>
            <person name="Choi J.-G."/>
            <person name="Park H.-J."/>
            <person name="Lee G.-B."/>
            <person name="Lee Y.-G."/>
            <person name="Hong S.-Y."/>
            <person name="Cho K."/>
            <person name="Sohn K.H."/>
        </authorList>
    </citation>
    <scope>NUCLEOTIDE SEQUENCE</scope>
    <source>
        <strain evidence="2">KR_2_A2</strain>
    </source>
</reference>
<evidence type="ECO:0000313" key="1">
    <source>
        <dbReference type="EMBL" id="KAF4139208.1"/>
    </source>
</evidence>
<dbReference type="EMBL" id="JAACNO010001560">
    <property type="protein sequence ID" value="KAF4139208.1"/>
    <property type="molecule type" value="Genomic_DNA"/>
</dbReference>
<evidence type="ECO:0000313" key="2">
    <source>
        <dbReference type="EMBL" id="KAF4140123.1"/>
    </source>
</evidence>
<name>A0A8S9UHX7_PHYIN</name>